<dbReference type="PROSITE" id="PS51819">
    <property type="entry name" value="VOC"/>
    <property type="match status" value="1"/>
</dbReference>
<comment type="caution">
    <text evidence="2">The sequence shown here is derived from an EMBL/GenBank/DDBJ whole genome shotgun (WGS) entry which is preliminary data.</text>
</comment>
<evidence type="ECO:0000313" key="3">
    <source>
        <dbReference type="Proteomes" id="UP001595615"/>
    </source>
</evidence>
<protein>
    <submittedName>
        <fullName evidence="2">VOC family protein</fullName>
    </submittedName>
</protein>
<organism evidence="2 3">
    <name type="scientific">Sphingoaurantiacus capsulatus</name>
    <dbReference type="NCBI Taxonomy" id="1771310"/>
    <lineage>
        <taxon>Bacteria</taxon>
        <taxon>Pseudomonadati</taxon>
        <taxon>Pseudomonadota</taxon>
        <taxon>Alphaproteobacteria</taxon>
        <taxon>Sphingomonadales</taxon>
        <taxon>Sphingosinicellaceae</taxon>
        <taxon>Sphingoaurantiacus</taxon>
    </lineage>
</organism>
<dbReference type="PANTHER" id="PTHR35006:SF4">
    <property type="entry name" value="BLR7706 PROTEIN"/>
    <property type="match status" value="1"/>
</dbReference>
<dbReference type="RefSeq" id="WP_380858084.1">
    <property type="nucleotide sequence ID" value="NZ_JBHRXV010000004.1"/>
</dbReference>
<dbReference type="PANTHER" id="PTHR35006">
    <property type="entry name" value="GLYOXALASE FAMILY PROTEIN (AFU_ORTHOLOGUE AFUA_5G14830)"/>
    <property type="match status" value="1"/>
</dbReference>
<evidence type="ECO:0000259" key="1">
    <source>
        <dbReference type="PROSITE" id="PS51819"/>
    </source>
</evidence>
<dbReference type="Proteomes" id="UP001595615">
    <property type="component" value="Unassembled WGS sequence"/>
</dbReference>
<name>A0ABV7XAE6_9SPHN</name>
<dbReference type="InterPro" id="IPR037523">
    <property type="entry name" value="VOC_core"/>
</dbReference>
<dbReference type="Gene3D" id="3.10.180.10">
    <property type="entry name" value="2,3-Dihydroxybiphenyl 1,2-Dioxygenase, domain 1"/>
    <property type="match status" value="1"/>
</dbReference>
<gene>
    <name evidence="2" type="ORF">ACFOMD_05490</name>
</gene>
<keyword evidence="3" id="KW-1185">Reference proteome</keyword>
<accession>A0ABV7XAE6</accession>
<dbReference type="SUPFAM" id="SSF54593">
    <property type="entry name" value="Glyoxalase/Bleomycin resistance protein/Dihydroxybiphenyl dioxygenase"/>
    <property type="match status" value="1"/>
</dbReference>
<dbReference type="InterPro" id="IPR029068">
    <property type="entry name" value="Glyas_Bleomycin-R_OHBP_Dase"/>
</dbReference>
<dbReference type="EMBL" id="JBHRXV010000004">
    <property type="protein sequence ID" value="MFC3712013.1"/>
    <property type="molecule type" value="Genomic_DNA"/>
</dbReference>
<dbReference type="CDD" id="cd07262">
    <property type="entry name" value="VOC_like"/>
    <property type="match status" value="1"/>
</dbReference>
<sequence>MIHHVSVGSNDIARARSFYDPLMALLGMPLLAAGDTALDYGSGDIQFSVETPVDGHPASVGNGVHVAFQARDRAAVREFHRLGLANGGSDAGEPGVRPDYDANYFGAFLRDPDGNKVEALTFAAE</sequence>
<proteinExistence type="predicted"/>
<evidence type="ECO:0000313" key="2">
    <source>
        <dbReference type="EMBL" id="MFC3712013.1"/>
    </source>
</evidence>
<feature type="domain" description="VOC" evidence="1">
    <location>
        <begin position="1"/>
        <end position="122"/>
    </location>
</feature>
<dbReference type="Pfam" id="PF00903">
    <property type="entry name" value="Glyoxalase"/>
    <property type="match status" value="1"/>
</dbReference>
<reference evidence="3" key="1">
    <citation type="journal article" date="2019" name="Int. J. Syst. Evol. Microbiol.">
        <title>The Global Catalogue of Microorganisms (GCM) 10K type strain sequencing project: providing services to taxonomists for standard genome sequencing and annotation.</title>
        <authorList>
            <consortium name="The Broad Institute Genomics Platform"/>
            <consortium name="The Broad Institute Genome Sequencing Center for Infectious Disease"/>
            <person name="Wu L."/>
            <person name="Ma J."/>
        </authorList>
    </citation>
    <scope>NUCLEOTIDE SEQUENCE [LARGE SCALE GENOMIC DNA]</scope>
    <source>
        <strain evidence="3">KCTC 42644</strain>
    </source>
</reference>
<dbReference type="InterPro" id="IPR004360">
    <property type="entry name" value="Glyas_Fos-R_dOase_dom"/>
</dbReference>